<evidence type="ECO:0000313" key="1">
    <source>
        <dbReference type="EMBL" id="EGO51868.1"/>
    </source>
</evidence>
<name>F8N4C5_NEUT8</name>
<feature type="non-terminal residue" evidence="1">
    <location>
        <position position="53"/>
    </location>
</feature>
<evidence type="ECO:0000313" key="2">
    <source>
        <dbReference type="Proteomes" id="UP000008065"/>
    </source>
</evidence>
<gene>
    <name evidence="1" type="ORF">NEUTE1DRAFT_18310</name>
</gene>
<dbReference type="VEuPathDB" id="FungiDB:NEUTE1DRAFT_18310"/>
<dbReference type="EMBL" id="GL891382">
    <property type="protein sequence ID" value="EGO51868.1"/>
    <property type="molecule type" value="Genomic_DNA"/>
</dbReference>
<protein>
    <submittedName>
        <fullName evidence="1">Uncharacterized protein</fullName>
    </submittedName>
</protein>
<dbReference type="GeneID" id="20827344"/>
<organism evidence="1 2">
    <name type="scientific">Neurospora tetrasperma (strain FGSC 2508 / ATCC MYA-4615 / P0657)</name>
    <dbReference type="NCBI Taxonomy" id="510951"/>
    <lineage>
        <taxon>Eukaryota</taxon>
        <taxon>Fungi</taxon>
        <taxon>Dikarya</taxon>
        <taxon>Ascomycota</taxon>
        <taxon>Pezizomycotina</taxon>
        <taxon>Sordariomycetes</taxon>
        <taxon>Sordariomycetidae</taxon>
        <taxon>Sordariales</taxon>
        <taxon>Sordariaceae</taxon>
        <taxon>Neurospora</taxon>
    </lineage>
</organism>
<keyword evidence="2" id="KW-1185">Reference proteome</keyword>
<reference evidence="2" key="1">
    <citation type="journal article" date="2011" name="Genetics">
        <title>Massive changes in genome architecture accompany the transition to self-fertility in the filamentous fungus Neurospora tetrasperma.</title>
        <authorList>
            <person name="Ellison C.E."/>
            <person name="Stajich J.E."/>
            <person name="Jacobson D.J."/>
            <person name="Natvig D.O."/>
            <person name="Lapidus A."/>
            <person name="Foster B."/>
            <person name="Aerts A."/>
            <person name="Riley R."/>
            <person name="Lindquist E.A."/>
            <person name="Grigoriev I.V."/>
            <person name="Taylor J.W."/>
        </authorList>
    </citation>
    <scope>NUCLEOTIDE SEQUENCE [LARGE SCALE GENOMIC DNA]</scope>
    <source>
        <strain evidence="2">FGSC 2508 / P0657</strain>
    </source>
</reference>
<feature type="non-terminal residue" evidence="1">
    <location>
        <position position="1"/>
    </location>
</feature>
<accession>F8N4C5</accession>
<sequence length="53" mass="5939">RAQFRTFRPSKSGNQNSLIICRWSGMQDRDGIPIVFSSLSHPRSRQFGDGGAD</sequence>
<dbReference type="AlphaFoldDB" id="F8N4C5"/>
<dbReference type="KEGG" id="nte:NEUTE1DRAFT18310"/>
<dbReference type="Proteomes" id="UP000008065">
    <property type="component" value="Unassembled WGS sequence"/>
</dbReference>
<dbReference type="RefSeq" id="XP_009854911.1">
    <property type="nucleotide sequence ID" value="XM_009856609.1"/>
</dbReference>
<proteinExistence type="predicted"/>
<dbReference type="HOGENOM" id="CLU_3074292_0_0_1"/>